<dbReference type="FunFam" id="3.10.450.50:FF:000010">
    <property type="entry name" value="Ras GTPase-activating protein-binding protein"/>
    <property type="match status" value="1"/>
</dbReference>
<feature type="region of interest" description="Disordered" evidence="4">
    <location>
        <begin position="297"/>
        <end position="579"/>
    </location>
</feature>
<dbReference type="SUPFAM" id="SSF54928">
    <property type="entry name" value="RNA-binding domain, RBD"/>
    <property type="match status" value="1"/>
</dbReference>
<dbReference type="SMART" id="SM00360">
    <property type="entry name" value="RRM"/>
    <property type="match status" value="1"/>
</dbReference>
<dbReference type="Gene3D" id="3.10.450.50">
    <property type="match status" value="1"/>
</dbReference>
<evidence type="ECO:0000256" key="1">
    <source>
        <dbReference type="ARBA" id="ARBA00004210"/>
    </source>
</evidence>
<feature type="compositionally biased region" description="Low complexity" evidence="4">
    <location>
        <begin position="186"/>
        <end position="200"/>
    </location>
</feature>
<dbReference type="PROSITE" id="PS50177">
    <property type="entry name" value="NTF2_DOMAIN"/>
    <property type="match status" value="1"/>
</dbReference>
<accession>A0A0N7CHG2</accession>
<evidence type="ECO:0000259" key="6">
    <source>
        <dbReference type="PROSITE" id="PS50177"/>
    </source>
</evidence>
<dbReference type="GO" id="GO:0010494">
    <property type="term" value="C:cytoplasmic stress granule"/>
    <property type="evidence" value="ECO:0007669"/>
    <property type="project" value="UniProtKB-SubCell"/>
</dbReference>
<feature type="compositionally biased region" description="Low complexity" evidence="4">
    <location>
        <begin position="751"/>
        <end position="760"/>
    </location>
</feature>
<dbReference type="PROSITE" id="PS50102">
    <property type="entry name" value="RRM"/>
    <property type="match status" value="1"/>
</dbReference>
<evidence type="ECO:0000256" key="3">
    <source>
        <dbReference type="PROSITE-ProRule" id="PRU00176"/>
    </source>
</evidence>
<dbReference type="GO" id="GO:1990904">
    <property type="term" value="C:ribonucleoprotein complex"/>
    <property type="evidence" value="ECO:0007669"/>
    <property type="project" value="TreeGrafter"/>
</dbReference>
<feature type="compositionally biased region" description="Pro residues" evidence="4">
    <location>
        <begin position="334"/>
        <end position="344"/>
    </location>
</feature>
<feature type="domain" description="NTF2" evidence="6">
    <location>
        <begin position="12"/>
        <end position="132"/>
    </location>
</feature>
<dbReference type="PANTHER" id="PTHR10693">
    <property type="entry name" value="RAS GTPASE-ACTIVATING PROTEIN-BINDING PROTEIN"/>
    <property type="match status" value="1"/>
</dbReference>
<sequence length="773" mass="82237">MVMEAQPSPQSVGREFVRQYYTLLNKAPDHLHRFYNNSSSFVHGGLDTKNQEATLVIGQKQIHNKIQQLNFRDCHAKISQVDSQATLGNGVVVQVTGELSNDGQPMRRFTQTFVLAAQSPKKYYVHNDIFRYQDIYSDDELDENERSGEEDGGEVDGNNAAVVDQQQSVQGNAVASAGGVAPGLGQTQQQPQQPQQQQQQLYYPPGVMSAAPTGIIPSYGQPQPAQQSQQPQQTQQPQQQQLNGVHDDLLKTVPTQTTSQLMQSSVAPQNPTAVMQQVPSVATGMPTIDPIQHLTQQQQVVQPQQSAPQQTLQQPQQMQQPSTIPQQTVSQQPQPTPIVEPEPIPSSLSMNELDSALPSMNDPTPAEASDSHDHHHHHHHHGQSDHLNEQPQSLSQQQPLSNEPKTYANLVKSGGVGGGPGPLSFASVSSHHHQQQQQSHHQSQGYSNVTAGRPSVMSPPPSSSLQSSSSNNGGPTNTVSSTGGGLGGKYDRGQQQQSSQQQQQQDQSGVGGGMGQGPMPQRMQNQQRPIRGNGGPTSGGGQSSLRPQDSRPSYQRSYNSDGEDRRQQSGSQFGDNHQLFLGNIPHHATEEELSVLFSKYGTVVDLRIHSKPGAKVPGVRAPPNYGFITYEDPSSVQSCLADTPLFFPDNSPDGQKLNVEEKKTRMRGPGETGGRMGGSNLGGNGSGPRGGPGGPGGQQRGGPGGPQGNMNRGGSGQRGLGGVGAGGGGSGRGGYQRSDRSSVTGGGQRSGNGNVSSNNSYGGGPGSTYGGRR</sequence>
<dbReference type="EMBL" id="KP641128">
    <property type="protein sequence ID" value="AKM16732.1"/>
    <property type="molecule type" value="mRNA"/>
</dbReference>
<feature type="region of interest" description="Disordered" evidence="4">
    <location>
        <begin position="170"/>
        <end position="242"/>
    </location>
</feature>
<evidence type="ECO:0000259" key="5">
    <source>
        <dbReference type="PROSITE" id="PS50102"/>
    </source>
</evidence>
<feature type="compositionally biased region" description="Low complexity" evidence="4">
    <location>
        <begin position="297"/>
        <end position="333"/>
    </location>
</feature>
<dbReference type="PANTHER" id="PTHR10693:SF20">
    <property type="entry name" value="AT27578P"/>
    <property type="match status" value="1"/>
</dbReference>
<comment type="subcellular location">
    <subcellularLocation>
        <location evidence="1">Cytoplasm</location>
        <location evidence="1">Stress granule</location>
    </subcellularLocation>
</comment>
<feature type="compositionally biased region" description="Low complexity" evidence="4">
    <location>
        <begin position="221"/>
        <end position="241"/>
    </location>
</feature>
<feature type="compositionally biased region" description="Low complexity" evidence="4">
    <location>
        <begin position="493"/>
        <end position="508"/>
    </location>
</feature>
<dbReference type="InterPro" id="IPR018222">
    <property type="entry name" value="Nuclear_transport_factor_2_euk"/>
</dbReference>
<organism evidence="7">
    <name type="scientific">Aedes albopictus</name>
    <name type="common">Asian tiger mosquito</name>
    <name type="synonym">Stegomyia albopicta</name>
    <dbReference type="NCBI Taxonomy" id="7160"/>
    <lineage>
        <taxon>Eukaryota</taxon>
        <taxon>Metazoa</taxon>
        <taxon>Ecdysozoa</taxon>
        <taxon>Arthropoda</taxon>
        <taxon>Hexapoda</taxon>
        <taxon>Insecta</taxon>
        <taxon>Pterygota</taxon>
        <taxon>Neoptera</taxon>
        <taxon>Endopterygota</taxon>
        <taxon>Diptera</taxon>
        <taxon>Nematocera</taxon>
        <taxon>Culicoidea</taxon>
        <taxon>Culicidae</taxon>
        <taxon>Culicinae</taxon>
        <taxon>Aedini</taxon>
        <taxon>Aedes</taxon>
        <taxon>Stegomyia</taxon>
    </lineage>
</organism>
<dbReference type="VEuPathDB" id="VectorBase:AALFPA_063245"/>
<feature type="compositionally biased region" description="Low complexity" evidence="4">
    <location>
        <begin position="435"/>
        <end position="444"/>
    </location>
</feature>
<dbReference type="InterPro" id="IPR039539">
    <property type="entry name" value="Ras_GTPase_bind_prot"/>
</dbReference>
<dbReference type="GO" id="GO:0005829">
    <property type="term" value="C:cytosol"/>
    <property type="evidence" value="ECO:0007669"/>
    <property type="project" value="TreeGrafter"/>
</dbReference>
<dbReference type="CDD" id="cd00780">
    <property type="entry name" value="NTF2"/>
    <property type="match status" value="1"/>
</dbReference>
<dbReference type="InterPro" id="IPR032710">
    <property type="entry name" value="NTF2-like_dom_sf"/>
</dbReference>
<proteinExistence type="evidence at transcript level"/>
<dbReference type="SUPFAM" id="SSF54427">
    <property type="entry name" value="NTF2-like"/>
    <property type="match status" value="1"/>
</dbReference>
<protein>
    <submittedName>
        <fullName evidence="7">Rasputin</fullName>
    </submittedName>
</protein>
<dbReference type="GO" id="GO:0003729">
    <property type="term" value="F:mRNA binding"/>
    <property type="evidence" value="ECO:0007669"/>
    <property type="project" value="TreeGrafter"/>
</dbReference>
<feature type="compositionally biased region" description="Polar residues" evidence="4">
    <location>
        <begin position="545"/>
        <end position="560"/>
    </location>
</feature>
<feature type="compositionally biased region" description="Gly residues" evidence="4">
    <location>
        <begin position="532"/>
        <end position="542"/>
    </location>
</feature>
<dbReference type="VEuPathDB" id="VectorBase:AALF013468"/>
<name>A0A0N7CHG2_AEDAL</name>
<dbReference type="AlphaFoldDB" id="A0A0N7CHG2"/>
<dbReference type="Pfam" id="PF02136">
    <property type="entry name" value="NTF2"/>
    <property type="match status" value="1"/>
</dbReference>
<feature type="compositionally biased region" description="Low complexity" evidence="4">
    <location>
        <begin position="517"/>
        <end position="529"/>
    </location>
</feature>
<evidence type="ECO:0000313" key="7">
    <source>
        <dbReference type="EMBL" id="AKM16732.1"/>
    </source>
</evidence>
<dbReference type="VEuPathDB" id="VectorBase:AALC636_032722"/>
<dbReference type="InterPro" id="IPR012677">
    <property type="entry name" value="Nucleotide-bd_a/b_plait_sf"/>
</dbReference>
<feature type="compositionally biased region" description="Gly residues" evidence="4">
    <location>
        <begin position="670"/>
        <end position="734"/>
    </location>
</feature>
<dbReference type="Pfam" id="PF00076">
    <property type="entry name" value="RRM_1"/>
    <property type="match status" value="1"/>
</dbReference>
<feature type="compositionally biased region" description="Low complexity" evidence="4">
    <location>
        <begin position="389"/>
        <end position="404"/>
    </location>
</feature>
<dbReference type="InterPro" id="IPR000504">
    <property type="entry name" value="RRM_dom"/>
</dbReference>
<feature type="region of interest" description="Disordered" evidence="4">
    <location>
        <begin position="641"/>
        <end position="773"/>
    </location>
</feature>
<keyword evidence="2 3" id="KW-0694">RNA-binding</keyword>
<dbReference type="Gene3D" id="3.30.70.330">
    <property type="match status" value="1"/>
</dbReference>
<reference evidence="7" key="1">
    <citation type="journal article" date="2015" name="Parasit. Vectors">
        <title>Mosquito Rasputin interacts with chikungunya virus nsP3 and determines the infection rate in Aedes albopictus.</title>
        <authorList>
            <person name="Fros J.J."/>
            <person name="Geertsema C."/>
            <person name="Zouache K."/>
            <person name="Baggen J."/>
            <person name="Domeradzka N."/>
            <person name="van Leeuwen D.M."/>
            <person name="Flipse J."/>
            <person name="Vlak J.M."/>
            <person name="Failloux A.B."/>
            <person name="Pijlman G.P."/>
        </authorList>
    </citation>
    <scope>NUCLEOTIDE SEQUENCE</scope>
</reference>
<evidence type="ECO:0000256" key="4">
    <source>
        <dbReference type="SAM" id="MobiDB-lite"/>
    </source>
</evidence>
<dbReference type="InterPro" id="IPR035979">
    <property type="entry name" value="RBD_domain_sf"/>
</dbReference>
<evidence type="ECO:0000256" key="2">
    <source>
        <dbReference type="ARBA" id="ARBA00022884"/>
    </source>
</evidence>
<feature type="compositionally biased region" description="Low complexity" evidence="4">
    <location>
        <begin position="463"/>
        <end position="481"/>
    </location>
</feature>
<feature type="domain" description="RRM" evidence="5">
    <location>
        <begin position="577"/>
        <end position="664"/>
    </location>
</feature>
<dbReference type="InterPro" id="IPR002075">
    <property type="entry name" value="NTF2_dom"/>
</dbReference>
<feature type="compositionally biased region" description="Gly residues" evidence="4">
    <location>
        <begin position="761"/>
        <end position="773"/>
    </location>
</feature>